<dbReference type="InterPro" id="IPR024792">
    <property type="entry name" value="RhoGDI_dom_sf"/>
</dbReference>
<proteinExistence type="inferred from homology"/>
<dbReference type="STRING" id="1676925.ENSPKIP00000022065"/>
<keyword evidence="6" id="KW-0832">Ubl conjugation</keyword>
<dbReference type="OrthoDB" id="1683373at2759"/>
<dbReference type="GeneID" id="111832906"/>
<evidence type="ECO:0000256" key="7">
    <source>
        <dbReference type="ARBA" id="ARBA00022990"/>
    </source>
</evidence>
<evidence type="ECO:0000256" key="5">
    <source>
        <dbReference type="ARBA" id="ARBA00022499"/>
    </source>
</evidence>
<evidence type="ECO:0000256" key="10">
    <source>
        <dbReference type="ARBA" id="ARBA00041559"/>
    </source>
</evidence>
<evidence type="ECO:0000256" key="12">
    <source>
        <dbReference type="SAM" id="MobiDB-lite"/>
    </source>
</evidence>
<dbReference type="PRINTS" id="PR00492">
    <property type="entry name" value="RHOGDI"/>
</dbReference>
<evidence type="ECO:0000256" key="1">
    <source>
        <dbReference type="ARBA" id="ARBA00004496"/>
    </source>
</evidence>
<dbReference type="InterPro" id="IPR000406">
    <property type="entry name" value="Rho_GDI"/>
</dbReference>
<dbReference type="GO" id="GO:0016020">
    <property type="term" value="C:membrane"/>
    <property type="evidence" value="ECO:0007669"/>
    <property type="project" value="TreeGrafter"/>
</dbReference>
<accession>A0A3B3RW31</accession>
<evidence type="ECO:0000256" key="2">
    <source>
        <dbReference type="ARBA" id="ARBA00009758"/>
    </source>
</evidence>
<name>A0A3B3RW31_9TELE</name>
<dbReference type="Proteomes" id="UP000261540">
    <property type="component" value="Unplaced"/>
</dbReference>
<sequence>MAEHEPTPEQLAAIAAENEDTESVNYRAPAQKSLQEIQELDKDDESLRKYKEALLGSAPKAADPSVPNVQVTRLTLVCDASPAPLTLDLQGELDALKKQSFVLKEGVEYKIKINFKVNKEIVSGLKYVQQTFRKGVKIDKSDYMVGSYGPRDTEYEFLTPMEEAPKGMLTRGTYNIKSKFTDDDKHDHLSWEWNLNIKKDWKD</sequence>
<dbReference type="FunFam" id="2.70.50.30:FF:000004">
    <property type="entry name" value="Rho GDP-dissociation inhibitor 1"/>
    <property type="match status" value="1"/>
</dbReference>
<evidence type="ECO:0000256" key="4">
    <source>
        <dbReference type="ARBA" id="ARBA00022490"/>
    </source>
</evidence>
<evidence type="ECO:0000313" key="13">
    <source>
        <dbReference type="Ensembl" id="ENSPKIP00000022065.1"/>
    </source>
</evidence>
<reference evidence="13" key="1">
    <citation type="submission" date="2025-08" db="UniProtKB">
        <authorList>
            <consortium name="Ensembl"/>
        </authorList>
    </citation>
    <scope>IDENTIFICATION</scope>
</reference>
<evidence type="ECO:0000256" key="9">
    <source>
        <dbReference type="ARBA" id="ARBA00040620"/>
    </source>
</evidence>
<comment type="subunit">
    <text evidence="11">Monomer. Interacts with FER. Interacts with PLXNB3. Forms a heterodimer with RAC1. Interacts with RHOA, the affinity is increased by three orders of magnitude when RHOA is prenylated. Interacts with PSMD10; the interaction increases ARHGDIA association with RHOA, leading to ARHGDIA-mediated inactivation of RHOA and ROCK and prolonged AKT activation. Interacts with KANK2; the interaction is direct and may regulate the interaction of ARHGDIA with RHOA, RAC1 and CDC42. Interacts with RHOC. Interacts with CDC42. Interacts with NGFR (via death domain); NGFR binding decreases the affinity for RHOA.</text>
</comment>
<dbReference type="GeneTree" id="ENSGT00390000006233"/>
<comment type="subcellular location">
    <subcellularLocation>
        <location evidence="1">Cytoplasm</location>
    </subcellularLocation>
</comment>
<keyword evidence="14" id="KW-1185">Reference proteome</keyword>
<dbReference type="PANTHER" id="PTHR10980">
    <property type="entry name" value="RHO GDP-DISSOCIATION INHIBITOR"/>
    <property type="match status" value="1"/>
</dbReference>
<dbReference type="RefSeq" id="XP_023646443.1">
    <property type="nucleotide sequence ID" value="XM_023790675.2"/>
</dbReference>
<dbReference type="GO" id="GO:0007399">
    <property type="term" value="P:nervous system development"/>
    <property type="evidence" value="ECO:0007669"/>
    <property type="project" value="UniProtKB-ARBA"/>
</dbReference>
<dbReference type="InterPro" id="IPR014756">
    <property type="entry name" value="Ig_E-set"/>
</dbReference>
<comment type="similarity">
    <text evidence="2">Belongs to the Rho GDI family.</text>
</comment>
<reference evidence="13" key="2">
    <citation type="submission" date="2025-09" db="UniProtKB">
        <authorList>
            <consortium name="Ensembl"/>
        </authorList>
    </citation>
    <scope>IDENTIFICATION</scope>
</reference>
<keyword evidence="7" id="KW-0007">Acetylation</keyword>
<comment type="function">
    <text evidence="8">Controls Rho proteins homeostasis. Regulates the GDP/GTP exchange reaction of the Rho proteins by inhibiting the dissociation of GDP from them, and the subsequent binding of GTP to them. Retains Rho proteins such as CDC42, RAC1 and RHOA in an inactive cytosolic pool, regulating their stability and protecting them from degradation. Actively involved in the recycling and distribution of activated Rho GTPases in the cell, mediates extraction from membranes of both inactive and activated molecules due its exceptionally high affinity for prenylated forms. Through the modulation of Rho proteins, may play a role in cell motility regulation. In glioma cells, inhibits cell migration and invasion by mediating the signals of SEMA5A and PLXNB3 that lead to inactivation of RAC1.</text>
</comment>
<dbReference type="SUPFAM" id="SSF81296">
    <property type="entry name" value="E set domains"/>
    <property type="match status" value="1"/>
</dbReference>
<feature type="region of interest" description="Disordered" evidence="12">
    <location>
        <begin position="1"/>
        <end position="24"/>
    </location>
</feature>
<evidence type="ECO:0000256" key="3">
    <source>
        <dbReference type="ARBA" id="ARBA00022468"/>
    </source>
</evidence>
<keyword evidence="5" id="KW-1017">Isopeptide bond</keyword>
<dbReference type="RefSeq" id="XP_023646442.1">
    <property type="nucleotide sequence ID" value="XM_023790674.2"/>
</dbReference>
<dbReference type="AlphaFoldDB" id="A0A3B3RW31"/>
<organism evidence="13 14">
    <name type="scientific">Paramormyrops kingsleyae</name>
    <dbReference type="NCBI Taxonomy" id="1676925"/>
    <lineage>
        <taxon>Eukaryota</taxon>
        <taxon>Metazoa</taxon>
        <taxon>Chordata</taxon>
        <taxon>Craniata</taxon>
        <taxon>Vertebrata</taxon>
        <taxon>Euteleostomi</taxon>
        <taxon>Actinopterygii</taxon>
        <taxon>Neopterygii</taxon>
        <taxon>Teleostei</taxon>
        <taxon>Osteoglossocephala</taxon>
        <taxon>Osteoglossomorpha</taxon>
        <taxon>Osteoglossiformes</taxon>
        <taxon>Mormyridae</taxon>
        <taxon>Paramormyrops</taxon>
    </lineage>
</organism>
<dbReference type="GO" id="GO:0007266">
    <property type="term" value="P:Rho protein signal transduction"/>
    <property type="evidence" value="ECO:0007669"/>
    <property type="project" value="InterPro"/>
</dbReference>
<dbReference type="GO" id="GO:0005829">
    <property type="term" value="C:cytosol"/>
    <property type="evidence" value="ECO:0007669"/>
    <property type="project" value="TreeGrafter"/>
</dbReference>
<dbReference type="Gene3D" id="2.70.50.30">
    <property type="entry name" value="Coagulation Factor XIII, subunit A, domain 1"/>
    <property type="match status" value="1"/>
</dbReference>
<protein>
    <recommendedName>
        <fullName evidence="9">Rho GDP-dissociation inhibitor 1</fullName>
    </recommendedName>
    <alternativeName>
        <fullName evidence="10">Rho-GDI alpha</fullName>
    </alternativeName>
</protein>
<keyword evidence="4" id="KW-0963">Cytoplasm</keyword>
<evidence type="ECO:0000256" key="8">
    <source>
        <dbReference type="ARBA" id="ARBA00037489"/>
    </source>
</evidence>
<dbReference type="Ensembl" id="ENSPKIT00000002718.1">
    <property type="protein sequence ID" value="ENSPKIP00000022065.1"/>
    <property type="gene ID" value="ENSPKIG00000006214.1"/>
</dbReference>
<evidence type="ECO:0000256" key="6">
    <source>
        <dbReference type="ARBA" id="ARBA00022843"/>
    </source>
</evidence>
<dbReference type="GO" id="GO:0005096">
    <property type="term" value="F:GTPase activator activity"/>
    <property type="evidence" value="ECO:0007669"/>
    <property type="project" value="UniProtKB-KW"/>
</dbReference>
<dbReference type="GO" id="GO:0005094">
    <property type="term" value="F:Rho GDP-dissociation inhibitor activity"/>
    <property type="evidence" value="ECO:0007669"/>
    <property type="project" value="InterPro"/>
</dbReference>
<evidence type="ECO:0000256" key="11">
    <source>
        <dbReference type="ARBA" id="ARBA00046570"/>
    </source>
</evidence>
<dbReference type="Pfam" id="PF02115">
    <property type="entry name" value="Rho_GDI"/>
    <property type="match status" value="1"/>
</dbReference>
<dbReference type="PANTHER" id="PTHR10980:SF9">
    <property type="entry name" value="RHO GDP-DISSOCIATION INHIBITOR 1"/>
    <property type="match status" value="1"/>
</dbReference>
<evidence type="ECO:0000313" key="14">
    <source>
        <dbReference type="Proteomes" id="UP000261540"/>
    </source>
</evidence>
<keyword evidence="3" id="KW-0343">GTPase activation</keyword>